<name>A0A3N4HGE7_ASCIM</name>
<evidence type="ECO:0000256" key="2">
    <source>
        <dbReference type="ARBA" id="ARBA00023043"/>
    </source>
</evidence>
<proteinExistence type="predicted"/>
<evidence type="ECO:0000256" key="1">
    <source>
        <dbReference type="ARBA" id="ARBA00022737"/>
    </source>
</evidence>
<keyword evidence="5" id="KW-1185">Reference proteome</keyword>
<dbReference type="SMART" id="SM00248">
    <property type="entry name" value="ANK"/>
    <property type="match status" value="5"/>
</dbReference>
<feature type="non-terminal residue" evidence="4">
    <location>
        <position position="251"/>
    </location>
</feature>
<dbReference type="SUPFAM" id="SSF48403">
    <property type="entry name" value="Ankyrin repeat"/>
    <property type="match status" value="1"/>
</dbReference>
<evidence type="ECO:0000313" key="4">
    <source>
        <dbReference type="EMBL" id="RPA72176.1"/>
    </source>
</evidence>
<dbReference type="PROSITE" id="PS50297">
    <property type="entry name" value="ANK_REP_REGION"/>
    <property type="match status" value="1"/>
</dbReference>
<dbReference type="Proteomes" id="UP000275078">
    <property type="component" value="Unassembled WGS sequence"/>
</dbReference>
<keyword evidence="1" id="KW-0677">Repeat</keyword>
<dbReference type="Pfam" id="PF12796">
    <property type="entry name" value="Ank_2"/>
    <property type="match status" value="1"/>
</dbReference>
<feature type="repeat" description="ANK" evidence="3">
    <location>
        <begin position="83"/>
        <end position="115"/>
    </location>
</feature>
<dbReference type="STRING" id="1160509.A0A3N4HGE7"/>
<evidence type="ECO:0000313" key="5">
    <source>
        <dbReference type="Proteomes" id="UP000275078"/>
    </source>
</evidence>
<feature type="repeat" description="ANK" evidence="3">
    <location>
        <begin position="16"/>
        <end position="48"/>
    </location>
</feature>
<gene>
    <name evidence="4" type="ORF">BJ508DRAFT_192908</name>
</gene>
<feature type="non-terminal residue" evidence="4">
    <location>
        <position position="1"/>
    </location>
</feature>
<accession>A0A3N4HGE7</accession>
<sequence length="251" mass="27807">LRVAHDGDINAIDADTGRSPLHSAAWEGNDVLVKALLEQGANPNLKSRNGRTALELVRGKRQTLMRDMLLLRAGRNIDARDEQGRTMLARCAASGNEMAVNRLLDNGANPHIPDFSNKTPLDHAAAAGHSNIIYFLSRKAQNLESVKESLHMATEEVDRKRTHQKLYSSIDELRREGIDIDERDAGGATLLARLASQGNMASVKRMLQRGADCTITNGHGHLPVDLAREAGNTQIVKLLEDHYEEMKRRRK</sequence>
<dbReference type="InterPro" id="IPR002110">
    <property type="entry name" value="Ankyrin_rpt"/>
</dbReference>
<dbReference type="PANTHER" id="PTHR24198">
    <property type="entry name" value="ANKYRIN REPEAT AND PROTEIN KINASE DOMAIN-CONTAINING PROTEIN"/>
    <property type="match status" value="1"/>
</dbReference>
<protein>
    <submittedName>
        <fullName evidence="4">Ankyrin</fullName>
    </submittedName>
</protein>
<dbReference type="InterPro" id="IPR036770">
    <property type="entry name" value="Ankyrin_rpt-contain_sf"/>
</dbReference>
<reference evidence="4 5" key="1">
    <citation type="journal article" date="2018" name="Nat. Ecol. Evol.">
        <title>Pezizomycetes genomes reveal the molecular basis of ectomycorrhizal truffle lifestyle.</title>
        <authorList>
            <person name="Murat C."/>
            <person name="Payen T."/>
            <person name="Noel B."/>
            <person name="Kuo A."/>
            <person name="Morin E."/>
            <person name="Chen J."/>
            <person name="Kohler A."/>
            <person name="Krizsan K."/>
            <person name="Balestrini R."/>
            <person name="Da Silva C."/>
            <person name="Montanini B."/>
            <person name="Hainaut M."/>
            <person name="Levati E."/>
            <person name="Barry K.W."/>
            <person name="Belfiori B."/>
            <person name="Cichocki N."/>
            <person name="Clum A."/>
            <person name="Dockter R.B."/>
            <person name="Fauchery L."/>
            <person name="Guy J."/>
            <person name="Iotti M."/>
            <person name="Le Tacon F."/>
            <person name="Lindquist E.A."/>
            <person name="Lipzen A."/>
            <person name="Malagnac F."/>
            <person name="Mello A."/>
            <person name="Molinier V."/>
            <person name="Miyauchi S."/>
            <person name="Poulain J."/>
            <person name="Riccioni C."/>
            <person name="Rubini A."/>
            <person name="Sitrit Y."/>
            <person name="Splivallo R."/>
            <person name="Traeger S."/>
            <person name="Wang M."/>
            <person name="Zifcakova L."/>
            <person name="Wipf D."/>
            <person name="Zambonelli A."/>
            <person name="Paolocci F."/>
            <person name="Nowrousian M."/>
            <person name="Ottonello S."/>
            <person name="Baldrian P."/>
            <person name="Spatafora J.W."/>
            <person name="Henrissat B."/>
            <person name="Nagy L.G."/>
            <person name="Aury J.M."/>
            <person name="Wincker P."/>
            <person name="Grigoriev I.V."/>
            <person name="Bonfante P."/>
            <person name="Martin F.M."/>
        </authorList>
    </citation>
    <scope>NUCLEOTIDE SEQUENCE [LARGE SCALE GENOMIC DNA]</scope>
    <source>
        <strain evidence="4 5">RN42</strain>
    </source>
</reference>
<dbReference type="PANTHER" id="PTHR24198:SF165">
    <property type="entry name" value="ANKYRIN REPEAT-CONTAINING PROTEIN-RELATED"/>
    <property type="match status" value="1"/>
</dbReference>
<dbReference type="AlphaFoldDB" id="A0A3N4HGE7"/>
<dbReference type="Gene3D" id="1.25.40.20">
    <property type="entry name" value="Ankyrin repeat-containing domain"/>
    <property type="match status" value="3"/>
</dbReference>
<dbReference type="EMBL" id="ML119875">
    <property type="protein sequence ID" value="RPA72176.1"/>
    <property type="molecule type" value="Genomic_DNA"/>
</dbReference>
<organism evidence="4 5">
    <name type="scientific">Ascobolus immersus RN42</name>
    <dbReference type="NCBI Taxonomy" id="1160509"/>
    <lineage>
        <taxon>Eukaryota</taxon>
        <taxon>Fungi</taxon>
        <taxon>Dikarya</taxon>
        <taxon>Ascomycota</taxon>
        <taxon>Pezizomycotina</taxon>
        <taxon>Pezizomycetes</taxon>
        <taxon>Pezizales</taxon>
        <taxon>Ascobolaceae</taxon>
        <taxon>Ascobolus</taxon>
    </lineage>
</organism>
<dbReference type="Pfam" id="PF00023">
    <property type="entry name" value="Ank"/>
    <property type="match status" value="1"/>
</dbReference>
<dbReference type="PROSITE" id="PS50088">
    <property type="entry name" value="ANK_REPEAT"/>
    <property type="match status" value="2"/>
</dbReference>
<keyword evidence="2 3" id="KW-0040">ANK repeat</keyword>
<dbReference type="OrthoDB" id="195446at2759"/>
<evidence type="ECO:0000256" key="3">
    <source>
        <dbReference type="PROSITE-ProRule" id="PRU00023"/>
    </source>
</evidence>